<keyword evidence="2" id="KW-0732">Signal</keyword>
<evidence type="ECO:0000259" key="3">
    <source>
        <dbReference type="Pfam" id="PF14905"/>
    </source>
</evidence>
<proteinExistence type="predicted"/>
<dbReference type="InterPro" id="IPR041700">
    <property type="entry name" value="OMP_b-brl_3"/>
</dbReference>
<name>A0ABT0RR50_9SPHN</name>
<feature type="signal peptide" evidence="2">
    <location>
        <begin position="1"/>
        <end position="23"/>
    </location>
</feature>
<feature type="region of interest" description="Disordered" evidence="1">
    <location>
        <begin position="23"/>
        <end position="44"/>
    </location>
</feature>
<protein>
    <submittedName>
        <fullName evidence="4">Outer membrane beta-barrel protein</fullName>
    </submittedName>
</protein>
<comment type="caution">
    <text evidence="4">The sequence shown here is derived from an EMBL/GenBank/DDBJ whole genome shotgun (WGS) entry which is preliminary data.</text>
</comment>
<dbReference type="Pfam" id="PF14905">
    <property type="entry name" value="OMP_b-brl_3"/>
    <property type="match status" value="1"/>
</dbReference>
<dbReference type="SUPFAM" id="SSF56935">
    <property type="entry name" value="Porins"/>
    <property type="match status" value="1"/>
</dbReference>
<feature type="domain" description="Outer membrane protein beta-barrel" evidence="3">
    <location>
        <begin position="332"/>
        <end position="684"/>
    </location>
</feature>
<dbReference type="Proteomes" id="UP001203410">
    <property type="component" value="Unassembled WGS sequence"/>
</dbReference>
<evidence type="ECO:0000313" key="4">
    <source>
        <dbReference type="EMBL" id="MCL6697483.1"/>
    </source>
</evidence>
<keyword evidence="5" id="KW-1185">Reference proteome</keyword>
<dbReference type="RefSeq" id="WP_249902850.1">
    <property type="nucleotide sequence ID" value="NZ_JAMGBA010000001.1"/>
</dbReference>
<evidence type="ECO:0000313" key="5">
    <source>
        <dbReference type="Proteomes" id="UP001203410"/>
    </source>
</evidence>
<dbReference type="EMBL" id="JAMGBA010000001">
    <property type="protein sequence ID" value="MCL6697483.1"/>
    <property type="molecule type" value="Genomic_DNA"/>
</dbReference>
<accession>A0ABT0RR50</accession>
<reference evidence="4 5" key="1">
    <citation type="submission" date="2022-05" db="EMBL/GenBank/DDBJ databases">
        <authorList>
            <person name="Jo J.-H."/>
            <person name="Im W.-T."/>
        </authorList>
    </citation>
    <scope>NUCLEOTIDE SEQUENCE [LARGE SCALE GENOMIC DNA]</scope>
    <source>
        <strain evidence="4 5">NSE70-1</strain>
    </source>
</reference>
<organism evidence="4 5">
    <name type="scientific">Sphingomonas caseinilyticus</name>
    <dbReference type="NCBI Taxonomy" id="2908205"/>
    <lineage>
        <taxon>Bacteria</taxon>
        <taxon>Pseudomonadati</taxon>
        <taxon>Pseudomonadota</taxon>
        <taxon>Alphaproteobacteria</taxon>
        <taxon>Sphingomonadales</taxon>
        <taxon>Sphingomonadaceae</taxon>
        <taxon>Sphingomonas</taxon>
    </lineage>
</organism>
<gene>
    <name evidence="4" type="ORF">LZ496_01605</name>
</gene>
<evidence type="ECO:0000256" key="2">
    <source>
        <dbReference type="SAM" id="SignalP"/>
    </source>
</evidence>
<feature type="chain" id="PRO_5045484119" evidence="2">
    <location>
        <begin position="24"/>
        <end position="723"/>
    </location>
</feature>
<evidence type="ECO:0000256" key="1">
    <source>
        <dbReference type="SAM" id="MobiDB-lite"/>
    </source>
</evidence>
<sequence>MRRGLSSLSLFALSAAIASPAYAQDSEAPETETQEAQAPVAGAPGTEITRTTTYSAAFFAPSAPQTALDIARLVPGFNLDLGDVEVRGFAQAAGNVVINGQRPSSKSESLTSVLRNIPAGQVVRVEIGPGTIYGAEYATRSQVLNVILSEVSGIDGNVTGSIRRLYTGRIVPDLSASAIIRRGEHSINLSAGTSNVLNLEEGTDLLTDPETGAFIEHRRKHNSYRDFNPFISANWAFEQASDKSIHVNTRWSPGSFYLTQDNHVTPAVGPERDDDLVQDFESPVFELGGDITRPLAGGAIKLVGLATRRKRDWSERYRFRSEGGTDILGGFEQLQDAQRNESILRLTWSKSNVAGFSVETGSEFALNTLDQDVQLFEFLEGGEPVRINLPVDQARVKEKRAEPFINVGRQLSSTIRLDAGLTYEYSKISVRGDVDQDRDPLKFWKPSLTLDWKAPSGWHAQVSAKRVVAQLNFYDFISSAELSTDRVNGGNTNLVPQQTWQFRGTVNHPLLGDGLAKLDIGYDLVNDLQDRILICDIEDPTECFDAPGNLGTGKRAFATLTLDAPLAKIGLKGLRVKLDGTLQRTRVDDPISGEPRNWSDFFPEWQWNAEVRHDIGQWSYGFTVSDRQRFTFYRTDEYDVNFNGGPFGTAFVEYRPRNGTTITLDLDNALDTSGNRHRTIFRPNRATPTTVIDEFRERNRHLNFGLTLKQTFGGSGSGVAPAA</sequence>